<dbReference type="RefSeq" id="XP_056502045.1">
    <property type="nucleotide sequence ID" value="XM_056642633.1"/>
</dbReference>
<name>A0A9W9P3A1_PENCI</name>
<dbReference type="GeneID" id="81381800"/>
<gene>
    <name evidence="3" type="ORF">N7469_003713</name>
</gene>
<protein>
    <recommendedName>
        <fullName evidence="5">Apple domain-containing protein</fullName>
    </recommendedName>
</protein>
<feature type="compositionally biased region" description="Low complexity" evidence="1">
    <location>
        <begin position="247"/>
        <end position="271"/>
    </location>
</feature>
<evidence type="ECO:0000256" key="1">
    <source>
        <dbReference type="SAM" id="MobiDB-lite"/>
    </source>
</evidence>
<feature type="region of interest" description="Disordered" evidence="1">
    <location>
        <begin position="233"/>
        <end position="280"/>
    </location>
</feature>
<proteinExistence type="predicted"/>
<reference evidence="3" key="1">
    <citation type="submission" date="2022-11" db="EMBL/GenBank/DDBJ databases">
        <authorList>
            <person name="Petersen C."/>
        </authorList>
    </citation>
    <scope>NUCLEOTIDE SEQUENCE</scope>
    <source>
        <strain evidence="3">IBT 23319</strain>
    </source>
</reference>
<evidence type="ECO:0000313" key="3">
    <source>
        <dbReference type="EMBL" id="KAJ5234545.1"/>
    </source>
</evidence>
<evidence type="ECO:0000256" key="2">
    <source>
        <dbReference type="SAM" id="SignalP"/>
    </source>
</evidence>
<keyword evidence="2" id="KW-0732">Signal</keyword>
<feature type="chain" id="PRO_5040776735" description="Apple domain-containing protein" evidence="2">
    <location>
        <begin position="20"/>
        <end position="297"/>
    </location>
</feature>
<feature type="signal peptide" evidence="2">
    <location>
        <begin position="1"/>
        <end position="19"/>
    </location>
</feature>
<feature type="compositionally biased region" description="Polar residues" evidence="1">
    <location>
        <begin position="233"/>
        <end position="246"/>
    </location>
</feature>
<reference evidence="3" key="2">
    <citation type="journal article" date="2023" name="IMA Fungus">
        <title>Comparative genomic study of the Penicillium genus elucidates a diverse pangenome and 15 lateral gene transfer events.</title>
        <authorList>
            <person name="Petersen C."/>
            <person name="Sorensen T."/>
            <person name="Nielsen M.R."/>
            <person name="Sondergaard T.E."/>
            <person name="Sorensen J.L."/>
            <person name="Fitzpatrick D.A."/>
            <person name="Frisvad J.C."/>
            <person name="Nielsen K.L."/>
        </authorList>
    </citation>
    <scope>NUCLEOTIDE SEQUENCE</scope>
    <source>
        <strain evidence="3">IBT 23319</strain>
    </source>
</reference>
<keyword evidence="4" id="KW-1185">Reference proteome</keyword>
<dbReference type="AlphaFoldDB" id="A0A9W9P3A1"/>
<evidence type="ECO:0000313" key="4">
    <source>
        <dbReference type="Proteomes" id="UP001147733"/>
    </source>
</evidence>
<evidence type="ECO:0008006" key="5">
    <source>
        <dbReference type="Google" id="ProtNLM"/>
    </source>
</evidence>
<organism evidence="3 4">
    <name type="scientific">Penicillium citrinum</name>
    <dbReference type="NCBI Taxonomy" id="5077"/>
    <lineage>
        <taxon>Eukaryota</taxon>
        <taxon>Fungi</taxon>
        <taxon>Dikarya</taxon>
        <taxon>Ascomycota</taxon>
        <taxon>Pezizomycotina</taxon>
        <taxon>Eurotiomycetes</taxon>
        <taxon>Eurotiomycetidae</taxon>
        <taxon>Eurotiales</taxon>
        <taxon>Aspergillaceae</taxon>
        <taxon>Penicillium</taxon>
    </lineage>
</organism>
<dbReference type="OrthoDB" id="3440282at2759"/>
<dbReference type="Proteomes" id="UP001147733">
    <property type="component" value="Unassembled WGS sequence"/>
</dbReference>
<dbReference type="EMBL" id="JAPQKT010000003">
    <property type="protein sequence ID" value="KAJ5234545.1"/>
    <property type="molecule type" value="Genomic_DNA"/>
</dbReference>
<comment type="caution">
    <text evidence="3">The sequence shown here is derived from an EMBL/GenBank/DDBJ whole genome shotgun (WGS) entry which is preliminary data.</text>
</comment>
<sequence length="297" mass="30776">MTIIPFWATIALLAPRVLANLTGSTTTSATSTTSTSSAPSCTASIIDTLCDYPEPEYYAVASDSRAHCWDYCNDHQPCSFVIFNPGNPYLGDGTCWLYPGENFDKSKASSNCSNAYLEVYDKPKCSGGTATTTSGACAATATPSAVASICGYPAPKDCFDTCYASSGASNCLSLCAKADACSYVVFRTGDDSHSPYTPGTCWVYTDGTYDKDSAGTCSGKPEQFVYENLCPKPSTSSASVSPALQRSSANGTSSTPTGSSTSAATGSTTTSKNSAPTSLSLANPLPLGVAMLMWQAL</sequence>
<accession>A0A9W9P3A1</accession>